<feature type="transmembrane region" description="Helical" evidence="1">
    <location>
        <begin position="12"/>
        <end position="30"/>
    </location>
</feature>
<keyword evidence="1" id="KW-0472">Membrane</keyword>
<proteinExistence type="predicted"/>
<feature type="transmembrane region" description="Helical" evidence="1">
    <location>
        <begin position="105"/>
        <end position="126"/>
    </location>
</feature>
<keyword evidence="1" id="KW-0812">Transmembrane</keyword>
<evidence type="ECO:0000256" key="1">
    <source>
        <dbReference type="SAM" id="Phobius"/>
    </source>
</evidence>
<accession>A0ABZ2TRQ2</accession>
<evidence type="ECO:0000313" key="2">
    <source>
        <dbReference type="EMBL" id="WYW55814.1"/>
    </source>
</evidence>
<gene>
    <name evidence="2" type="ORF">WG950_00865</name>
</gene>
<name>A0ABZ2TRQ2_9FLAO</name>
<dbReference type="Proteomes" id="UP001491088">
    <property type="component" value="Chromosome"/>
</dbReference>
<reference evidence="2 3" key="1">
    <citation type="submission" date="2024-03" db="EMBL/GenBank/DDBJ databases">
        <authorList>
            <person name="Cao K."/>
        </authorList>
    </citation>
    <scope>NUCLEOTIDE SEQUENCE [LARGE SCALE GENOMIC DNA]</scope>
    <source>
        <strain evidence="2 3">MCCC 1K00696</strain>
    </source>
</reference>
<evidence type="ECO:0000313" key="3">
    <source>
        <dbReference type="Proteomes" id="UP001491088"/>
    </source>
</evidence>
<keyword evidence="3" id="KW-1185">Reference proteome</keyword>
<feature type="transmembrane region" description="Helical" evidence="1">
    <location>
        <begin position="74"/>
        <end position="93"/>
    </location>
</feature>
<sequence length="131" mass="15486">MNKFQLSNKFKKIGYYATFFIFGLMIAKKFFDEPIWVKPLLSGLLLVGMLLISISKDREEDEFIETLRAQSYRIAFVLAILYSLLQPIINYGVGKLFNADEKLVGFTYFEVLFYMLVVQLMIFWQLKRLNR</sequence>
<dbReference type="RefSeq" id="WP_340933486.1">
    <property type="nucleotide sequence ID" value="NZ_CP150496.1"/>
</dbReference>
<feature type="transmembrane region" description="Helical" evidence="1">
    <location>
        <begin position="36"/>
        <end position="54"/>
    </location>
</feature>
<protein>
    <submittedName>
        <fullName evidence="2">Uncharacterized protein</fullName>
    </submittedName>
</protein>
<keyword evidence="1" id="KW-1133">Transmembrane helix</keyword>
<dbReference type="EMBL" id="CP150496">
    <property type="protein sequence ID" value="WYW55814.1"/>
    <property type="molecule type" value="Genomic_DNA"/>
</dbReference>
<organism evidence="2 3">
    <name type="scientific">Polaribacter marinaquae</name>
    <dbReference type="NCBI Taxonomy" id="1642819"/>
    <lineage>
        <taxon>Bacteria</taxon>
        <taxon>Pseudomonadati</taxon>
        <taxon>Bacteroidota</taxon>
        <taxon>Flavobacteriia</taxon>
        <taxon>Flavobacteriales</taxon>
        <taxon>Flavobacteriaceae</taxon>
    </lineage>
</organism>